<dbReference type="OrthoDB" id="8757684at2"/>
<evidence type="ECO:0000256" key="1">
    <source>
        <dbReference type="SAM" id="Phobius"/>
    </source>
</evidence>
<name>A0A3A3FST8_9BURK</name>
<evidence type="ECO:0000313" key="2">
    <source>
        <dbReference type="EMBL" id="RJF98843.1"/>
    </source>
</evidence>
<sequence>MTKQITQKGFGAIAAIVVLVILAVFAGAIVKFGTAQQLGSAQDIESARAWQAAKAGTDWGLFQIFQPGGIWRTAAGCNSAAQTLNLTAVNGFRVTVRCAATPNYVEGEDANGAPQTVRGYRIEAVACNSAICPDDNVATTAGYVERARQVIAFCPVGTLATDCPP</sequence>
<keyword evidence="3" id="KW-1185">Reference proteome</keyword>
<accession>A0A3A3FST8</accession>
<dbReference type="AlphaFoldDB" id="A0A3A3FST8"/>
<keyword evidence="1" id="KW-0812">Transmembrane</keyword>
<dbReference type="Proteomes" id="UP000265955">
    <property type="component" value="Unassembled WGS sequence"/>
</dbReference>
<organism evidence="2 3">
    <name type="scientific">Noviherbaspirillum saxi</name>
    <dbReference type="NCBI Taxonomy" id="2320863"/>
    <lineage>
        <taxon>Bacteria</taxon>
        <taxon>Pseudomonadati</taxon>
        <taxon>Pseudomonadota</taxon>
        <taxon>Betaproteobacteria</taxon>
        <taxon>Burkholderiales</taxon>
        <taxon>Oxalobacteraceae</taxon>
        <taxon>Noviherbaspirillum</taxon>
    </lineage>
</organism>
<proteinExistence type="predicted"/>
<keyword evidence="1" id="KW-1133">Transmembrane helix</keyword>
<protein>
    <submittedName>
        <fullName evidence="2">MSHA biogenesis protein MshP</fullName>
    </submittedName>
</protein>
<keyword evidence="1" id="KW-0472">Membrane</keyword>
<feature type="transmembrane region" description="Helical" evidence="1">
    <location>
        <begin position="12"/>
        <end position="30"/>
    </location>
</feature>
<evidence type="ECO:0000313" key="3">
    <source>
        <dbReference type="Proteomes" id="UP000265955"/>
    </source>
</evidence>
<comment type="caution">
    <text evidence="2">The sequence shown here is derived from an EMBL/GenBank/DDBJ whole genome shotgun (WGS) entry which is preliminary data.</text>
</comment>
<gene>
    <name evidence="2" type="ORF">D3871_10190</name>
</gene>
<dbReference type="RefSeq" id="WP_119768787.1">
    <property type="nucleotide sequence ID" value="NZ_QYUO01000001.1"/>
</dbReference>
<reference evidence="3" key="1">
    <citation type="submission" date="2018-09" db="EMBL/GenBank/DDBJ databases">
        <authorList>
            <person name="Zhu H."/>
        </authorList>
    </citation>
    <scope>NUCLEOTIDE SEQUENCE [LARGE SCALE GENOMIC DNA]</scope>
    <source>
        <strain evidence="3">K1R23-30</strain>
    </source>
</reference>
<dbReference type="EMBL" id="QYUO01000001">
    <property type="protein sequence ID" value="RJF98843.1"/>
    <property type="molecule type" value="Genomic_DNA"/>
</dbReference>